<proteinExistence type="predicted"/>
<evidence type="ECO:0000313" key="1">
    <source>
        <dbReference type="EMBL" id="STJ80787.1"/>
    </source>
</evidence>
<dbReference type="Proteomes" id="UP000254785">
    <property type="component" value="Unassembled WGS sequence"/>
</dbReference>
<accession>A0A376YB68</accession>
<organism evidence="1 2">
    <name type="scientific">Escherichia coli</name>
    <dbReference type="NCBI Taxonomy" id="562"/>
    <lineage>
        <taxon>Bacteria</taxon>
        <taxon>Pseudomonadati</taxon>
        <taxon>Pseudomonadota</taxon>
        <taxon>Gammaproteobacteria</taxon>
        <taxon>Enterobacterales</taxon>
        <taxon>Enterobacteriaceae</taxon>
        <taxon>Escherichia</taxon>
    </lineage>
</organism>
<dbReference type="EMBL" id="UGDC01000003">
    <property type="protein sequence ID" value="STJ80787.1"/>
    <property type="molecule type" value="Genomic_DNA"/>
</dbReference>
<sequence>MALPLTMQDIDSFEHHGTRTPELTYADSGAKIVNKGTVEIQNLGFAFVTGENTTGINSGTISLLQMVKIRHRLPLFYWLLTEGAPLMQVRSQVK</sequence>
<dbReference type="AlphaFoldDB" id="A0A376YB68"/>
<name>A0A376YB68_ECOLX</name>
<evidence type="ECO:0000313" key="2">
    <source>
        <dbReference type="Proteomes" id="UP000254785"/>
    </source>
</evidence>
<protein>
    <submittedName>
        <fullName evidence="1">Putative autotransporter heamagglutinin</fullName>
    </submittedName>
</protein>
<reference evidence="1 2" key="1">
    <citation type="submission" date="2018-06" db="EMBL/GenBank/DDBJ databases">
        <authorList>
            <consortium name="Pathogen Informatics"/>
            <person name="Doyle S."/>
        </authorList>
    </citation>
    <scope>NUCLEOTIDE SEQUENCE [LARGE SCALE GENOMIC DNA]</scope>
    <source>
        <strain evidence="1 2">NCTC9117</strain>
    </source>
</reference>
<gene>
    <name evidence="1" type="ORF">NCTC9117_03420</name>
</gene>